<protein>
    <submittedName>
        <fullName evidence="3">Putative transcription regulator Others family</fullName>
    </submittedName>
</protein>
<dbReference type="Pfam" id="PF09133">
    <property type="entry name" value="SANTA"/>
    <property type="match status" value="1"/>
</dbReference>
<feature type="compositionally biased region" description="Polar residues" evidence="1">
    <location>
        <begin position="931"/>
        <end position="953"/>
    </location>
</feature>
<dbReference type="EMBL" id="PDCK01000041">
    <property type="protein sequence ID" value="PRQ43302.1"/>
    <property type="molecule type" value="Genomic_DNA"/>
</dbReference>
<feature type="compositionally biased region" description="Polar residues" evidence="1">
    <location>
        <begin position="739"/>
        <end position="753"/>
    </location>
</feature>
<dbReference type="Gramene" id="PRQ43302">
    <property type="protein sequence ID" value="PRQ43302"/>
    <property type="gene ID" value="RchiOBHm_Chr3g0467041"/>
</dbReference>
<reference evidence="3 4" key="1">
    <citation type="journal article" date="2018" name="Nat. Genet.">
        <title>The Rosa genome provides new insights in the design of modern roses.</title>
        <authorList>
            <person name="Bendahmane M."/>
        </authorList>
    </citation>
    <scope>NUCLEOTIDE SEQUENCE [LARGE SCALE GENOMIC DNA]</scope>
    <source>
        <strain evidence="4">cv. Old Blush</strain>
    </source>
</reference>
<evidence type="ECO:0000259" key="2">
    <source>
        <dbReference type="Pfam" id="PF09133"/>
    </source>
</evidence>
<feature type="compositionally biased region" description="Basic and acidic residues" evidence="1">
    <location>
        <begin position="996"/>
        <end position="1008"/>
    </location>
</feature>
<evidence type="ECO:0000313" key="3">
    <source>
        <dbReference type="EMBL" id="PRQ43302.1"/>
    </source>
</evidence>
<accession>A0A2P6RA46</accession>
<feature type="region of interest" description="Disordered" evidence="1">
    <location>
        <begin position="791"/>
        <end position="835"/>
    </location>
</feature>
<comment type="caution">
    <text evidence="3">The sequence shown here is derived from an EMBL/GenBank/DDBJ whole genome shotgun (WGS) entry which is preliminary data.</text>
</comment>
<dbReference type="InterPro" id="IPR053090">
    <property type="entry name" value="Centromere_KNL-2_homolog"/>
</dbReference>
<dbReference type="InterPro" id="IPR015216">
    <property type="entry name" value="SANTA"/>
</dbReference>
<dbReference type="PANTHER" id="PTHR35311:SF1">
    <property type="entry name" value="PROTEIN EMBRYO DEFECTIVE 1674"/>
    <property type="match status" value="1"/>
</dbReference>
<feature type="region of interest" description="Disordered" evidence="1">
    <location>
        <begin position="739"/>
        <end position="779"/>
    </location>
</feature>
<evidence type="ECO:0000313" key="4">
    <source>
        <dbReference type="Proteomes" id="UP000238479"/>
    </source>
</evidence>
<evidence type="ECO:0000256" key="1">
    <source>
        <dbReference type="SAM" id="MobiDB-lite"/>
    </source>
</evidence>
<feature type="region of interest" description="Disordered" evidence="1">
    <location>
        <begin position="985"/>
        <end position="1008"/>
    </location>
</feature>
<organism evidence="3 4">
    <name type="scientific">Rosa chinensis</name>
    <name type="common">China rose</name>
    <dbReference type="NCBI Taxonomy" id="74649"/>
    <lineage>
        <taxon>Eukaryota</taxon>
        <taxon>Viridiplantae</taxon>
        <taxon>Streptophyta</taxon>
        <taxon>Embryophyta</taxon>
        <taxon>Tracheophyta</taxon>
        <taxon>Spermatophyta</taxon>
        <taxon>Magnoliopsida</taxon>
        <taxon>eudicotyledons</taxon>
        <taxon>Gunneridae</taxon>
        <taxon>Pentapetalae</taxon>
        <taxon>rosids</taxon>
        <taxon>fabids</taxon>
        <taxon>Rosales</taxon>
        <taxon>Rosaceae</taxon>
        <taxon>Rosoideae</taxon>
        <taxon>Rosoideae incertae sedis</taxon>
        <taxon>Rosa</taxon>
    </lineage>
</organism>
<feature type="compositionally biased region" description="Basic and acidic residues" evidence="1">
    <location>
        <begin position="131"/>
        <end position="141"/>
    </location>
</feature>
<feature type="region of interest" description="Disordered" evidence="1">
    <location>
        <begin position="559"/>
        <end position="617"/>
    </location>
</feature>
<feature type="region of interest" description="Disordered" evidence="1">
    <location>
        <begin position="126"/>
        <end position="155"/>
    </location>
</feature>
<feature type="compositionally biased region" description="Basic and acidic residues" evidence="1">
    <location>
        <begin position="809"/>
        <end position="821"/>
    </location>
</feature>
<feature type="region of interest" description="Disordered" evidence="1">
    <location>
        <begin position="175"/>
        <end position="194"/>
    </location>
</feature>
<feature type="compositionally biased region" description="Basic residues" evidence="1">
    <location>
        <begin position="791"/>
        <end position="802"/>
    </location>
</feature>
<proteinExistence type="predicted"/>
<feature type="region of interest" description="Disordered" evidence="1">
    <location>
        <begin position="273"/>
        <end position="295"/>
    </location>
</feature>
<dbReference type="PANTHER" id="PTHR35311">
    <property type="entry name" value="KINETOCHORE-ASSOCIATED PROTEIN KNL-2 HOMOLOG"/>
    <property type="match status" value="1"/>
</dbReference>
<sequence length="1008" mass="110158">MASPPSSTQTLGDRSHFKPTVTLSDWWLVKSEENDEKRRLAVAGVSSAPQEIPRRVFYSAPISKKYDVFTLETTDGVCIILDGIINKQQTIANGFPDEVARRFQLGFYAGWEKGVAEFLGGDSNTTGVSERISDLGSEGKKNSSPTSVHFSQEETRTPYEHIGSTYFQWIGRSRSPEGNQKNPMSGCSMKHKSTKMLPSSDAFESVGGATGAAVQSGGEMKESERCPSNSARRVTRFFSEFLRSKWTNHQMVDNGLNSEKKTTDSLLTVSETVNNSQQNGKCEVGGKGVKSSSPTSVHLSLEDDSHEQVSCEDMCDAEFPKRLSSKLSLNSSIDDSKIDELVNYATEEETEREDFGSTGLQCIGIPKTLEENEKGPVSGCSIKHNHTEISPSIDVGVVASGVTIPSAGEIDISNIYPRNSGGRVSGDLSIITRSKGKTKQIVGNGLNSEQNTMDSVPAVETVSSDSTNVDSEVGGRHMFESFLSYCEMAEDVLNSSLTPVHFPHETPNEKVHCEDRLDIEYPKQISTNLSSNSTIDDSKIDDLMNRAAEVELDAENIGLTEFQSVGRPQAREENEKNPASEPEVELDAENIGLTEFQSVGRPETREENEKSPASEPASEALEILDGAVDANAQSGGKMDISERSPSKSAGRVSQLFSGIIRTKEKKKQTVSNGLNSETNTIDSVPAVSGSVSNLLQSDCFETVGNGMPRPSDSELQEPVDVNVVRKLDFDFVEDDMEQTSNAKEGQDFGNVTAQVGEGESGAKEENKSRKRNMRQVTVDTQQIHFIPEVNKKKKVGVNKKKNSTPSTLEVKKKKDGTPEVIKRRKVSSSTLEVSKKKKLTPLTLEVNNKKEASLSIPKVNTKKRKVSSLDGSKKRMSSPPTLEVNSKKAVSLSTSKVNTKKRKISPSTLEVSKKNKSSPSTLEVNKKKEASLSTPKVNTKTSIISPESMSAGRSRSGRLQLPPLEFWRNQSAVYDKDHGVIGIQEELPRVTASRGSRSEPQKRKANRD</sequence>
<dbReference type="STRING" id="74649.A0A2P6RA46"/>
<keyword evidence="4" id="KW-1185">Reference proteome</keyword>
<feature type="compositionally biased region" description="Basic and acidic residues" evidence="1">
    <location>
        <begin position="569"/>
        <end position="578"/>
    </location>
</feature>
<feature type="compositionally biased region" description="Basic and acidic residues" evidence="1">
    <location>
        <begin position="602"/>
        <end position="612"/>
    </location>
</feature>
<dbReference type="AlphaFoldDB" id="A0A2P6RA46"/>
<gene>
    <name evidence="3" type="ORF">RchiOBHm_Chr3g0467041</name>
</gene>
<feature type="domain" description="SANTA" evidence="2">
    <location>
        <begin position="21"/>
        <end position="113"/>
    </location>
</feature>
<feature type="compositionally biased region" description="Polar residues" evidence="1">
    <location>
        <begin position="176"/>
        <end position="185"/>
    </location>
</feature>
<feature type="region of interest" description="Disordered" evidence="1">
    <location>
        <begin position="632"/>
        <end position="652"/>
    </location>
</feature>
<dbReference type="Proteomes" id="UP000238479">
    <property type="component" value="Chromosome 3"/>
</dbReference>
<name>A0A2P6RA46_ROSCH</name>
<feature type="region of interest" description="Disordered" evidence="1">
    <location>
        <begin position="848"/>
        <end position="956"/>
    </location>
</feature>